<gene>
    <name evidence="2" type="ORF">GCM10009425_49300</name>
</gene>
<proteinExistence type="predicted"/>
<comment type="caution">
    <text evidence="2">The sequence shown here is derived from an EMBL/GenBank/DDBJ whole genome shotgun (WGS) entry which is preliminary data.</text>
</comment>
<evidence type="ECO:0000256" key="1">
    <source>
        <dbReference type="SAM" id="MobiDB-lite"/>
    </source>
</evidence>
<feature type="compositionally biased region" description="Basic and acidic residues" evidence="1">
    <location>
        <begin position="33"/>
        <end position="44"/>
    </location>
</feature>
<feature type="region of interest" description="Disordered" evidence="1">
    <location>
        <begin position="33"/>
        <end position="55"/>
    </location>
</feature>
<dbReference type="Proteomes" id="UP000616499">
    <property type="component" value="Unassembled WGS sequence"/>
</dbReference>
<reference evidence="3" key="1">
    <citation type="journal article" date="2019" name="Int. J. Syst. Evol. Microbiol.">
        <title>The Global Catalogue of Microorganisms (GCM) 10K type strain sequencing project: providing services to taxonomists for standard genome sequencing and annotation.</title>
        <authorList>
            <consortium name="The Broad Institute Genomics Platform"/>
            <consortium name="The Broad Institute Genome Sequencing Center for Infectious Disease"/>
            <person name="Wu L."/>
            <person name="Ma J."/>
        </authorList>
    </citation>
    <scope>NUCLEOTIDE SEQUENCE [LARGE SCALE GENOMIC DNA]</scope>
    <source>
        <strain evidence="3">JCM 13501</strain>
    </source>
</reference>
<name>A0ABQ2H3T3_9PSED</name>
<sequence>MPLSALQHADVDFCLPVNDISAELIELVGQAERKTPHDAPEWVSKESQLAEEEVN</sequence>
<protein>
    <submittedName>
        <fullName evidence="2">Uncharacterized protein</fullName>
    </submittedName>
</protein>
<keyword evidence="3" id="KW-1185">Reference proteome</keyword>
<evidence type="ECO:0000313" key="3">
    <source>
        <dbReference type="Proteomes" id="UP000616499"/>
    </source>
</evidence>
<organism evidence="2 3">
    <name type="scientific">Pseudomonas asuensis</name>
    <dbReference type="NCBI Taxonomy" id="1825787"/>
    <lineage>
        <taxon>Bacteria</taxon>
        <taxon>Pseudomonadati</taxon>
        <taxon>Pseudomonadota</taxon>
        <taxon>Gammaproteobacteria</taxon>
        <taxon>Pseudomonadales</taxon>
        <taxon>Pseudomonadaceae</taxon>
        <taxon>Pseudomonas</taxon>
    </lineage>
</organism>
<evidence type="ECO:0000313" key="2">
    <source>
        <dbReference type="EMBL" id="GGM32968.1"/>
    </source>
</evidence>
<accession>A0ABQ2H3T3</accession>
<dbReference type="EMBL" id="BMNW01000058">
    <property type="protein sequence ID" value="GGM32968.1"/>
    <property type="molecule type" value="Genomic_DNA"/>
</dbReference>